<dbReference type="InterPro" id="IPR003646">
    <property type="entry name" value="SH3-like_bac-type"/>
</dbReference>
<gene>
    <name evidence="2" type="ORF">DI533_13040</name>
</gene>
<comment type="caution">
    <text evidence="2">The sequence shown here is derived from an EMBL/GenBank/DDBJ whole genome shotgun (WGS) entry which is preliminary data.</text>
</comment>
<protein>
    <recommendedName>
        <fullName evidence="1">SH3b domain-containing protein</fullName>
    </recommendedName>
</protein>
<feature type="domain" description="SH3b" evidence="1">
    <location>
        <begin position="141"/>
        <end position="194"/>
    </location>
</feature>
<dbReference type="EMBL" id="QFQS01000002">
    <property type="protein sequence ID" value="PZQ98041.1"/>
    <property type="molecule type" value="Genomic_DNA"/>
</dbReference>
<evidence type="ECO:0000313" key="3">
    <source>
        <dbReference type="Proteomes" id="UP000248975"/>
    </source>
</evidence>
<dbReference type="Proteomes" id="UP000248975">
    <property type="component" value="Unassembled WGS sequence"/>
</dbReference>
<reference evidence="2 3" key="1">
    <citation type="submission" date="2017-08" db="EMBL/GenBank/DDBJ databases">
        <title>Infants hospitalized years apart are colonized by the same room-sourced microbial strains.</title>
        <authorList>
            <person name="Brooks B."/>
            <person name="Olm M.R."/>
            <person name="Firek B.A."/>
            <person name="Baker R."/>
            <person name="Thomas B.C."/>
            <person name="Morowitz M.J."/>
            <person name="Banfield J.F."/>
        </authorList>
    </citation>
    <scope>NUCLEOTIDE SEQUENCE [LARGE SCALE GENOMIC DNA]</scope>
    <source>
        <strain evidence="2">S2_003_000_R2_11</strain>
    </source>
</reference>
<name>A0A2W5S4U1_CERSP</name>
<evidence type="ECO:0000313" key="2">
    <source>
        <dbReference type="EMBL" id="PZQ98041.1"/>
    </source>
</evidence>
<organism evidence="2 3">
    <name type="scientific">Cereibacter sphaeroides</name>
    <name type="common">Rhodobacter sphaeroides</name>
    <dbReference type="NCBI Taxonomy" id="1063"/>
    <lineage>
        <taxon>Bacteria</taxon>
        <taxon>Pseudomonadati</taxon>
        <taxon>Pseudomonadota</taxon>
        <taxon>Alphaproteobacteria</taxon>
        <taxon>Rhodobacterales</taxon>
        <taxon>Paracoccaceae</taxon>
        <taxon>Cereibacter</taxon>
    </lineage>
</organism>
<sequence length="207" mass="21567">MFKLFTLLCSGIFLTMLLGGRDDGPVRYGLMPGKIPSLVYANPDKPAKTEVAAAPAPEPQVVAQAEPVPAAQPVVQTRQPTETPVDGLVAAAYNNEDAATLGTGLTLALPLVQSGEPAAAADPEPAPQPEAEPFVQYVQGSSVNVRSGPSAETESLAKLGRGEAVLVLPSETPGWSMIRIEGDGVEGYIASRFLGERVEDGLFNSVD</sequence>
<dbReference type="AlphaFoldDB" id="A0A2W5S4U1"/>
<dbReference type="Pfam" id="PF08239">
    <property type="entry name" value="SH3_3"/>
    <property type="match status" value="1"/>
</dbReference>
<dbReference type="Gene3D" id="2.30.30.40">
    <property type="entry name" value="SH3 Domains"/>
    <property type="match status" value="1"/>
</dbReference>
<evidence type="ECO:0000259" key="1">
    <source>
        <dbReference type="Pfam" id="PF08239"/>
    </source>
</evidence>
<proteinExistence type="predicted"/>
<accession>A0A2W5S4U1</accession>